<evidence type="ECO:0000256" key="13">
    <source>
        <dbReference type="PIRSR" id="PIRSR618044-1"/>
    </source>
</evidence>
<dbReference type="OrthoDB" id="9795979at2"/>
<dbReference type="PRINTS" id="PR00725">
    <property type="entry name" value="DADACBPTASE1"/>
</dbReference>
<comment type="pathway">
    <text evidence="2">Cell wall biogenesis; peptidoglycan biosynthesis.</text>
</comment>
<gene>
    <name evidence="17" type="ORF">CAL65_01235</name>
</gene>
<dbReference type="InterPro" id="IPR018044">
    <property type="entry name" value="Peptidase_S11"/>
</dbReference>
<evidence type="ECO:0000256" key="3">
    <source>
        <dbReference type="ARBA" id="ARBA00007164"/>
    </source>
</evidence>
<protein>
    <recommendedName>
        <fullName evidence="4">serine-type D-Ala-D-Ala carboxypeptidase</fullName>
        <ecNumber evidence="4">3.4.16.4</ecNumber>
    </recommendedName>
</protein>
<proteinExistence type="inferred from homology"/>
<keyword evidence="8" id="KW-0378">Hydrolase</keyword>
<feature type="binding site" evidence="14">
    <location>
        <position position="229"/>
    </location>
    <ligand>
        <name>substrate</name>
    </ligand>
</feature>
<evidence type="ECO:0000259" key="16">
    <source>
        <dbReference type="SMART" id="SM00936"/>
    </source>
</evidence>
<evidence type="ECO:0000256" key="12">
    <source>
        <dbReference type="ARBA" id="ARBA00034000"/>
    </source>
</evidence>
<keyword evidence="10" id="KW-0573">Peptidoglycan synthesis</keyword>
<dbReference type="InterPro" id="IPR015956">
    <property type="entry name" value="Peniciliin-bd_prot_C_sf"/>
</dbReference>
<dbReference type="Pfam" id="PF00768">
    <property type="entry name" value="Peptidase_S11"/>
    <property type="match status" value="1"/>
</dbReference>
<feature type="active site" evidence="13">
    <location>
        <position position="127"/>
    </location>
</feature>
<feature type="active site" description="Proton acceptor" evidence="13">
    <location>
        <position position="70"/>
    </location>
</feature>
<evidence type="ECO:0000313" key="18">
    <source>
        <dbReference type="Proteomes" id="UP000256763"/>
    </source>
</evidence>
<comment type="catalytic activity">
    <reaction evidence="12">
        <text>Preferential cleavage: (Ac)2-L-Lys-D-Ala-|-D-Ala. Also transpeptidation of peptidyl-alanyl moieties that are N-acyl substituents of D-alanine.</text>
        <dbReference type="EC" id="3.4.16.4"/>
    </reaction>
</comment>
<reference evidence="18" key="1">
    <citation type="submission" date="2017-05" db="EMBL/GenBank/DDBJ databases">
        <authorList>
            <person name="Sharma S."/>
            <person name="Sidhu C."/>
            <person name="Pinnaka A.K."/>
        </authorList>
    </citation>
    <scope>NUCLEOTIDE SEQUENCE [LARGE SCALE GENOMIC DNA]</scope>
    <source>
        <strain evidence="18">AK93</strain>
    </source>
</reference>
<dbReference type="InterPro" id="IPR037167">
    <property type="entry name" value="Peptidase_S11_C_sf"/>
</dbReference>
<feature type="domain" description="Peptidase S11 D-Ala-D-Ala carboxypeptidase A C-terminal" evidence="16">
    <location>
        <begin position="279"/>
        <end position="369"/>
    </location>
</feature>
<dbReference type="PANTHER" id="PTHR21581">
    <property type="entry name" value="D-ALANYL-D-ALANINE CARBOXYPEPTIDASE"/>
    <property type="match status" value="1"/>
</dbReference>
<keyword evidence="18" id="KW-1185">Reference proteome</keyword>
<dbReference type="AlphaFoldDB" id="A0A3E0X1T8"/>
<dbReference type="EMBL" id="NFZW01000001">
    <property type="protein sequence ID" value="RFA39447.1"/>
    <property type="molecule type" value="Genomic_DNA"/>
</dbReference>
<dbReference type="SUPFAM" id="SSF56601">
    <property type="entry name" value="beta-lactamase/transpeptidase-like"/>
    <property type="match status" value="1"/>
</dbReference>
<dbReference type="GO" id="GO:0009252">
    <property type="term" value="P:peptidoglycan biosynthetic process"/>
    <property type="evidence" value="ECO:0007669"/>
    <property type="project" value="UniProtKB-UniPathway"/>
</dbReference>
<dbReference type="GO" id="GO:0009002">
    <property type="term" value="F:serine-type D-Ala-D-Ala carboxypeptidase activity"/>
    <property type="evidence" value="ECO:0007669"/>
    <property type="project" value="UniProtKB-EC"/>
</dbReference>
<comment type="similarity">
    <text evidence="3 15">Belongs to the peptidase S11 family.</text>
</comment>
<dbReference type="PANTHER" id="PTHR21581:SF6">
    <property type="entry name" value="TRAFFICKING PROTEIN PARTICLE COMPLEX SUBUNIT 12"/>
    <property type="match status" value="1"/>
</dbReference>
<dbReference type="GO" id="GO:0071555">
    <property type="term" value="P:cell wall organization"/>
    <property type="evidence" value="ECO:0007669"/>
    <property type="project" value="UniProtKB-KW"/>
</dbReference>
<keyword evidence="11" id="KW-0961">Cell wall biogenesis/degradation</keyword>
<feature type="active site" description="Proton acceptor" evidence="13">
    <location>
        <position position="67"/>
    </location>
</feature>
<evidence type="ECO:0000256" key="14">
    <source>
        <dbReference type="PIRSR" id="PIRSR618044-2"/>
    </source>
</evidence>
<keyword evidence="5 17" id="KW-0121">Carboxypeptidase</keyword>
<evidence type="ECO:0000256" key="2">
    <source>
        <dbReference type="ARBA" id="ARBA00004752"/>
    </source>
</evidence>
<comment type="caution">
    <text evidence="17">The sequence shown here is derived from an EMBL/GenBank/DDBJ whole genome shotgun (WGS) entry which is preliminary data.</text>
</comment>
<evidence type="ECO:0000256" key="9">
    <source>
        <dbReference type="ARBA" id="ARBA00022960"/>
    </source>
</evidence>
<keyword evidence="6" id="KW-0645">Protease</keyword>
<dbReference type="InterPro" id="IPR012907">
    <property type="entry name" value="Peptidase_S11_C"/>
</dbReference>
<comment type="function">
    <text evidence="1">Removes C-terminal D-alanyl residues from sugar-peptide cell wall precursors.</text>
</comment>
<evidence type="ECO:0000256" key="15">
    <source>
        <dbReference type="RuleBase" id="RU004016"/>
    </source>
</evidence>
<evidence type="ECO:0000256" key="7">
    <source>
        <dbReference type="ARBA" id="ARBA00022729"/>
    </source>
</evidence>
<sequence length="385" mass="42865">MATWTKSSRFIASLVLVGLYLVAGAVQASIPLPAPPSLSANSYILLDFHSGRELVTHNADERVDPASLTKIMTAYVVFNELKSGNITLDERVTISERAWRAPGSRMFVEVGTQVSVENLLKGLIIQSGNDASIALAEHIAGNEDTFAQVMNQYAARLGMDNTNYRNATGLPHEDHYTTARDVAILAKAAIRDFPEYYAWYSERQFTWNGISQRNRNQLLWRDDSVDGMKTGHTSAAGYCLATSAMRDNMRLVSVVMGASSERARADQSHALLNYGFRFFETHRLYEANNALTETRVWRGAADGLPLGLNQDLYVTIPRRQYDNLRASMSVDSQIVAPVTAGSPLGHVVIRLGDEIVREEPLFALDSVDEGGFWRRMMDDVRLLFH</sequence>
<dbReference type="Proteomes" id="UP000256763">
    <property type="component" value="Unassembled WGS sequence"/>
</dbReference>
<dbReference type="RefSeq" id="WP_116300598.1">
    <property type="nucleotide sequence ID" value="NZ_NFZV01000001.1"/>
</dbReference>
<evidence type="ECO:0000256" key="10">
    <source>
        <dbReference type="ARBA" id="ARBA00022984"/>
    </source>
</evidence>
<evidence type="ECO:0000256" key="8">
    <source>
        <dbReference type="ARBA" id="ARBA00022801"/>
    </source>
</evidence>
<dbReference type="SUPFAM" id="SSF69189">
    <property type="entry name" value="Penicillin-binding protein associated domain"/>
    <property type="match status" value="1"/>
</dbReference>
<dbReference type="UniPathway" id="UPA00219"/>
<accession>A0A3E0X1T8</accession>
<dbReference type="Pfam" id="PF07943">
    <property type="entry name" value="PBP5_C"/>
    <property type="match status" value="1"/>
</dbReference>
<evidence type="ECO:0000256" key="11">
    <source>
        <dbReference type="ARBA" id="ARBA00023316"/>
    </source>
</evidence>
<evidence type="ECO:0000256" key="5">
    <source>
        <dbReference type="ARBA" id="ARBA00022645"/>
    </source>
</evidence>
<name>A0A3E0X1T8_9GAMM</name>
<dbReference type="SMART" id="SM00936">
    <property type="entry name" value="PBP5_C"/>
    <property type="match status" value="1"/>
</dbReference>
<evidence type="ECO:0000256" key="6">
    <source>
        <dbReference type="ARBA" id="ARBA00022670"/>
    </source>
</evidence>
<dbReference type="GO" id="GO:0008360">
    <property type="term" value="P:regulation of cell shape"/>
    <property type="evidence" value="ECO:0007669"/>
    <property type="project" value="UniProtKB-KW"/>
</dbReference>
<evidence type="ECO:0000256" key="4">
    <source>
        <dbReference type="ARBA" id="ARBA00012448"/>
    </source>
</evidence>
<keyword evidence="7" id="KW-0732">Signal</keyword>
<keyword evidence="9" id="KW-0133">Cell shape</keyword>
<dbReference type="InterPro" id="IPR012338">
    <property type="entry name" value="Beta-lactam/transpept-like"/>
</dbReference>
<dbReference type="InterPro" id="IPR001967">
    <property type="entry name" value="Peptidase_S11_N"/>
</dbReference>
<organism evidence="17 18">
    <name type="scientific">Alkalilimnicola ehrlichii</name>
    <dbReference type="NCBI Taxonomy" id="351052"/>
    <lineage>
        <taxon>Bacteria</taxon>
        <taxon>Pseudomonadati</taxon>
        <taxon>Pseudomonadota</taxon>
        <taxon>Gammaproteobacteria</taxon>
        <taxon>Chromatiales</taxon>
        <taxon>Ectothiorhodospiraceae</taxon>
        <taxon>Alkalilimnicola</taxon>
    </lineage>
</organism>
<dbReference type="Gene3D" id="2.60.410.10">
    <property type="entry name" value="D-Ala-D-Ala carboxypeptidase, C-terminal domain"/>
    <property type="match status" value="1"/>
</dbReference>
<evidence type="ECO:0000256" key="1">
    <source>
        <dbReference type="ARBA" id="ARBA00003217"/>
    </source>
</evidence>
<dbReference type="Gene3D" id="3.40.710.10">
    <property type="entry name" value="DD-peptidase/beta-lactamase superfamily"/>
    <property type="match status" value="1"/>
</dbReference>
<dbReference type="EC" id="3.4.16.4" evidence="4"/>
<evidence type="ECO:0000313" key="17">
    <source>
        <dbReference type="EMBL" id="RFA39447.1"/>
    </source>
</evidence>
<dbReference type="GO" id="GO:0006508">
    <property type="term" value="P:proteolysis"/>
    <property type="evidence" value="ECO:0007669"/>
    <property type="project" value="UniProtKB-KW"/>
</dbReference>